<dbReference type="GO" id="GO:0016491">
    <property type="term" value="F:oxidoreductase activity"/>
    <property type="evidence" value="ECO:0007669"/>
    <property type="project" value="UniProtKB-KW"/>
</dbReference>
<comment type="similarity">
    <text evidence="1 4">Belongs to the short-chain dehydrogenases/reductases (SDR) family.</text>
</comment>
<sequence length="483" mass="52801">MESLNRFSNSPAATTQSRSCHEQPTVVLQPLLSPTSLQRSAIPPIAYVAVPPPSSHLPIIRPTTQLVSCEEMPLGVEGDSRVLIQVDLRLNEKKVVDEEVRAIEVDKIVEDEGHHDSSKAAALNFDGCLAKIYVKGVNADTWSPGSPSIPEKLHNLYKDELHDACEGTINGLKDMSIYSRMGVKRMGELDNKPFHVTIMRKFVEEVYIEYTIVAVFFSFIVWSFMFEASKRLITSNGKSLGISGRSFLRIFFAMLAVAKGLFDALQWYALVTGGNKGIGLEVCKQLASKGIKVILTSRDEKRGRLEALQSLNHSDHVDFLQLDVVDSASIAAAAQFVTTKYGKLDILVNNAGILGAGLDNVSMLQIEETYEDAEECMQTNLYGVKRVTEALIPLLQLSASPTIVNVSSVTSAQKLFSKAALNAYTKVLAKKHTDFIINSLCHGFARTDLTGNLATISAEEAAQKVVRVALLPRGGCMVLLLDG</sequence>
<keyword evidence="3" id="KW-0560">Oxidoreductase</keyword>
<evidence type="ECO:0000313" key="8">
    <source>
        <dbReference type="Proteomes" id="UP000298416"/>
    </source>
</evidence>
<dbReference type="PRINTS" id="PR00080">
    <property type="entry name" value="SDRFAMILY"/>
</dbReference>
<feature type="compositionally biased region" description="Polar residues" evidence="5">
    <location>
        <begin position="1"/>
        <end position="18"/>
    </location>
</feature>
<protein>
    <submittedName>
        <fullName evidence="7">Uncharacterized protein</fullName>
    </submittedName>
</protein>
<dbReference type="InterPro" id="IPR002347">
    <property type="entry name" value="SDR_fam"/>
</dbReference>
<feature type="region of interest" description="Disordered" evidence="5">
    <location>
        <begin position="1"/>
        <end position="23"/>
    </location>
</feature>
<dbReference type="PANTHER" id="PTHR43490">
    <property type="entry name" value="(+)-NEOMENTHOL DEHYDROGENASE"/>
    <property type="match status" value="1"/>
</dbReference>
<accession>A0A8X8ZCX7</accession>
<evidence type="ECO:0000256" key="2">
    <source>
        <dbReference type="ARBA" id="ARBA00022857"/>
    </source>
</evidence>
<keyword evidence="2" id="KW-0521">NADP</keyword>
<dbReference type="GO" id="GO:0016020">
    <property type="term" value="C:membrane"/>
    <property type="evidence" value="ECO:0007669"/>
    <property type="project" value="TreeGrafter"/>
</dbReference>
<proteinExistence type="inferred from homology"/>
<feature type="transmembrane region" description="Helical" evidence="6">
    <location>
        <begin position="247"/>
        <end position="269"/>
    </location>
</feature>
<keyword evidence="6" id="KW-0812">Transmembrane</keyword>
<evidence type="ECO:0000256" key="6">
    <source>
        <dbReference type="SAM" id="Phobius"/>
    </source>
</evidence>
<feature type="transmembrane region" description="Helical" evidence="6">
    <location>
        <begin position="207"/>
        <end position="226"/>
    </location>
</feature>
<dbReference type="Proteomes" id="UP000298416">
    <property type="component" value="Unassembled WGS sequence"/>
</dbReference>
<dbReference type="EMBL" id="PNBA02000014">
    <property type="protein sequence ID" value="KAG6400587.1"/>
    <property type="molecule type" value="Genomic_DNA"/>
</dbReference>
<dbReference type="SUPFAM" id="SSF51735">
    <property type="entry name" value="NAD(P)-binding Rossmann-fold domains"/>
    <property type="match status" value="1"/>
</dbReference>
<dbReference type="InterPro" id="IPR036291">
    <property type="entry name" value="NAD(P)-bd_dom_sf"/>
</dbReference>
<dbReference type="PRINTS" id="PR00081">
    <property type="entry name" value="GDHRDH"/>
</dbReference>
<evidence type="ECO:0000256" key="3">
    <source>
        <dbReference type="ARBA" id="ARBA00023002"/>
    </source>
</evidence>
<organism evidence="7">
    <name type="scientific">Salvia splendens</name>
    <name type="common">Scarlet sage</name>
    <dbReference type="NCBI Taxonomy" id="180675"/>
    <lineage>
        <taxon>Eukaryota</taxon>
        <taxon>Viridiplantae</taxon>
        <taxon>Streptophyta</taxon>
        <taxon>Embryophyta</taxon>
        <taxon>Tracheophyta</taxon>
        <taxon>Spermatophyta</taxon>
        <taxon>Magnoliopsida</taxon>
        <taxon>eudicotyledons</taxon>
        <taxon>Gunneridae</taxon>
        <taxon>Pentapetalae</taxon>
        <taxon>asterids</taxon>
        <taxon>lamiids</taxon>
        <taxon>Lamiales</taxon>
        <taxon>Lamiaceae</taxon>
        <taxon>Nepetoideae</taxon>
        <taxon>Mentheae</taxon>
        <taxon>Salviinae</taxon>
        <taxon>Salvia</taxon>
        <taxon>Salvia subgen. Calosphace</taxon>
        <taxon>core Calosphace</taxon>
    </lineage>
</organism>
<evidence type="ECO:0000313" key="7">
    <source>
        <dbReference type="EMBL" id="KAG6400587.1"/>
    </source>
</evidence>
<keyword evidence="6" id="KW-0472">Membrane</keyword>
<dbReference type="Gene3D" id="3.40.50.720">
    <property type="entry name" value="NAD(P)-binding Rossmann-like Domain"/>
    <property type="match status" value="1"/>
</dbReference>
<dbReference type="Pfam" id="PF00106">
    <property type="entry name" value="adh_short"/>
    <property type="match status" value="1"/>
</dbReference>
<name>A0A8X8ZCX7_SALSN</name>
<evidence type="ECO:0000256" key="1">
    <source>
        <dbReference type="ARBA" id="ARBA00006484"/>
    </source>
</evidence>
<keyword evidence="6" id="KW-1133">Transmembrane helix</keyword>
<gene>
    <name evidence="7" type="ORF">SASPL_137428</name>
</gene>
<evidence type="ECO:0000256" key="4">
    <source>
        <dbReference type="RuleBase" id="RU000363"/>
    </source>
</evidence>
<reference evidence="7" key="1">
    <citation type="submission" date="2018-01" db="EMBL/GenBank/DDBJ databases">
        <authorList>
            <person name="Mao J.F."/>
        </authorList>
    </citation>
    <scope>NUCLEOTIDE SEQUENCE</scope>
    <source>
        <strain evidence="7">Huo1</strain>
        <tissue evidence="7">Leaf</tissue>
    </source>
</reference>
<comment type="caution">
    <text evidence="7">The sequence shown here is derived from an EMBL/GenBank/DDBJ whole genome shotgun (WGS) entry which is preliminary data.</text>
</comment>
<evidence type="ECO:0000256" key="5">
    <source>
        <dbReference type="SAM" id="MobiDB-lite"/>
    </source>
</evidence>
<keyword evidence="8" id="KW-1185">Reference proteome</keyword>
<dbReference type="PANTHER" id="PTHR43490:SF98">
    <property type="entry name" value="OS02G0640600 PROTEIN"/>
    <property type="match status" value="1"/>
</dbReference>
<dbReference type="AlphaFoldDB" id="A0A8X8ZCX7"/>
<reference evidence="7" key="2">
    <citation type="submission" date="2020-08" db="EMBL/GenBank/DDBJ databases">
        <title>Plant Genome Project.</title>
        <authorList>
            <person name="Zhang R.-G."/>
        </authorList>
    </citation>
    <scope>NUCLEOTIDE SEQUENCE</scope>
    <source>
        <strain evidence="7">Huo1</strain>
        <tissue evidence="7">Leaf</tissue>
    </source>
</reference>